<dbReference type="PRINTS" id="PR00326">
    <property type="entry name" value="GTP1OBG"/>
</dbReference>
<gene>
    <name evidence="8" type="ORF">METZ01_LOCUS62340</name>
</gene>
<dbReference type="InterPro" id="IPR030394">
    <property type="entry name" value="G_HFLX_dom"/>
</dbReference>
<dbReference type="Pfam" id="PF16360">
    <property type="entry name" value="GTP-bdg_M"/>
    <property type="match status" value="1"/>
</dbReference>
<accession>A0A381SZW5</accession>
<evidence type="ECO:0000256" key="6">
    <source>
        <dbReference type="ARBA" id="ARBA00023134"/>
    </source>
</evidence>
<keyword evidence="4" id="KW-0547">Nucleotide-binding</keyword>
<dbReference type="EMBL" id="UINC01003816">
    <property type="protein sequence ID" value="SVA09486.1"/>
    <property type="molecule type" value="Genomic_DNA"/>
</dbReference>
<evidence type="ECO:0000313" key="8">
    <source>
        <dbReference type="EMBL" id="SVA09486.1"/>
    </source>
</evidence>
<dbReference type="PANTHER" id="PTHR10229">
    <property type="entry name" value="GTP-BINDING PROTEIN HFLX"/>
    <property type="match status" value="1"/>
</dbReference>
<dbReference type="GO" id="GO:0005525">
    <property type="term" value="F:GTP binding"/>
    <property type="evidence" value="ECO:0007669"/>
    <property type="project" value="UniProtKB-KW"/>
</dbReference>
<evidence type="ECO:0000259" key="7">
    <source>
        <dbReference type="PROSITE" id="PS51705"/>
    </source>
</evidence>
<name>A0A381SZW5_9ZZZZ</name>
<feature type="domain" description="Hflx-type G" evidence="7">
    <location>
        <begin position="197"/>
        <end position="359"/>
    </location>
</feature>
<reference evidence="8" key="1">
    <citation type="submission" date="2018-05" db="EMBL/GenBank/DDBJ databases">
        <authorList>
            <person name="Lanie J.A."/>
            <person name="Ng W.-L."/>
            <person name="Kazmierczak K.M."/>
            <person name="Andrzejewski T.M."/>
            <person name="Davidsen T.M."/>
            <person name="Wayne K.J."/>
            <person name="Tettelin H."/>
            <person name="Glass J.I."/>
            <person name="Rusch D."/>
            <person name="Podicherti R."/>
            <person name="Tsui H.-C.T."/>
            <person name="Winkler M.E."/>
        </authorList>
    </citation>
    <scope>NUCLEOTIDE SEQUENCE</scope>
</reference>
<dbReference type="GO" id="GO:0043022">
    <property type="term" value="F:ribosome binding"/>
    <property type="evidence" value="ECO:0007669"/>
    <property type="project" value="TreeGrafter"/>
</dbReference>
<evidence type="ECO:0000256" key="1">
    <source>
        <dbReference type="ARBA" id="ARBA00004496"/>
    </source>
</evidence>
<dbReference type="InterPro" id="IPR032305">
    <property type="entry name" value="GTP-bd_M"/>
</dbReference>
<dbReference type="InterPro" id="IPR027417">
    <property type="entry name" value="P-loop_NTPase"/>
</dbReference>
<dbReference type="GO" id="GO:0005737">
    <property type="term" value="C:cytoplasm"/>
    <property type="evidence" value="ECO:0007669"/>
    <property type="project" value="UniProtKB-SubCell"/>
</dbReference>
<dbReference type="PIRSF" id="PIRSF006809">
    <property type="entry name" value="GTP-binding_hflX_prd"/>
    <property type="match status" value="1"/>
</dbReference>
<dbReference type="Gene3D" id="3.40.50.300">
    <property type="entry name" value="P-loop containing nucleotide triphosphate hydrolases"/>
    <property type="match status" value="1"/>
</dbReference>
<dbReference type="CDD" id="cd01878">
    <property type="entry name" value="HflX"/>
    <property type="match status" value="1"/>
</dbReference>
<dbReference type="AlphaFoldDB" id="A0A381SZW5"/>
<proteinExistence type="inferred from homology"/>
<dbReference type="InterPro" id="IPR006073">
    <property type="entry name" value="GTP-bd"/>
</dbReference>
<evidence type="ECO:0000256" key="4">
    <source>
        <dbReference type="ARBA" id="ARBA00022741"/>
    </source>
</evidence>
<dbReference type="InterPro" id="IPR025121">
    <property type="entry name" value="GTPase_HflX_N"/>
</dbReference>
<comment type="subcellular location">
    <subcellularLocation>
        <location evidence="1">Cytoplasm</location>
    </subcellularLocation>
</comment>
<evidence type="ECO:0000256" key="3">
    <source>
        <dbReference type="ARBA" id="ARBA00022723"/>
    </source>
</evidence>
<keyword evidence="5" id="KW-0460">Magnesium</keyword>
<dbReference type="InterPro" id="IPR042108">
    <property type="entry name" value="GTPase_HflX_N_sf"/>
</dbReference>
<evidence type="ECO:0000256" key="5">
    <source>
        <dbReference type="ARBA" id="ARBA00022842"/>
    </source>
</evidence>
<dbReference type="NCBIfam" id="TIGR03156">
    <property type="entry name" value="GTP_HflX"/>
    <property type="match status" value="1"/>
</dbReference>
<dbReference type="PANTHER" id="PTHR10229:SF0">
    <property type="entry name" value="GTP-BINDING PROTEIN 6-RELATED"/>
    <property type="match status" value="1"/>
</dbReference>
<evidence type="ECO:0000256" key="2">
    <source>
        <dbReference type="ARBA" id="ARBA00022490"/>
    </source>
</evidence>
<sequence length="435" mass="49046">MIASNDKITRAHLVIINSAKGSIESDVEEFISLILSAGAAINGITYVDSQRFYRRSLIGSGKIQEIKEQVVTKCSDLVVFNHPLTPSQERNLEQAISCRVIDRTRLILDIFAQRAVTKTGKLQVELAQLNHLSTRLVRGWMHLERQKGGIGLRGPGETQLETDRRLIQQRIKSIKKKLTSIETQRQTTRKSRNKIMKSVALVGYTNVGKSTLFNKLTGANILVQDKLFATLDPSFKLIKLPKKRKAILSDTVGFIKDLPYELIDAFLSTLEEVVNADLLIHVLDATNRHVHQHRKSVHDILSTIGADQIPTIYVYNKTDLLKQNLGIIDNTTHLEISAKAGTGIDNLLAIISKYIKPKPFRAVLRIRLEQSRERSLIFSHSNVIEECFTDENNLELEVEIDEPNLNKLKKNTNIKVVKGKLAEQSTSSSKNRSYK</sequence>
<dbReference type="Gene3D" id="6.10.250.2860">
    <property type="match status" value="1"/>
</dbReference>
<keyword evidence="6" id="KW-0342">GTP-binding</keyword>
<dbReference type="HAMAP" id="MF_00900">
    <property type="entry name" value="GTPase_HflX"/>
    <property type="match status" value="1"/>
</dbReference>
<protein>
    <recommendedName>
        <fullName evidence="7">Hflx-type G domain-containing protein</fullName>
    </recommendedName>
</protein>
<dbReference type="Gene3D" id="3.40.50.11060">
    <property type="entry name" value="GTPase HflX, N-terminal domain"/>
    <property type="match status" value="1"/>
</dbReference>
<keyword evidence="3" id="KW-0479">Metal-binding</keyword>
<dbReference type="InterPro" id="IPR016496">
    <property type="entry name" value="GTPase_HflX"/>
</dbReference>
<dbReference type="SUPFAM" id="SSF52540">
    <property type="entry name" value="P-loop containing nucleoside triphosphate hydrolases"/>
    <property type="match status" value="1"/>
</dbReference>
<dbReference type="FunFam" id="3.40.50.11060:FF:000001">
    <property type="entry name" value="GTPase HflX"/>
    <property type="match status" value="1"/>
</dbReference>
<organism evidence="8">
    <name type="scientific">marine metagenome</name>
    <dbReference type="NCBI Taxonomy" id="408172"/>
    <lineage>
        <taxon>unclassified sequences</taxon>
        <taxon>metagenomes</taxon>
        <taxon>ecological metagenomes</taxon>
    </lineage>
</organism>
<dbReference type="PROSITE" id="PS51705">
    <property type="entry name" value="G_HFLX"/>
    <property type="match status" value="1"/>
</dbReference>
<dbReference type="Pfam" id="PF13167">
    <property type="entry name" value="GTP-bdg_N"/>
    <property type="match status" value="1"/>
</dbReference>
<keyword evidence="2" id="KW-0963">Cytoplasm</keyword>
<dbReference type="GO" id="GO:0046872">
    <property type="term" value="F:metal ion binding"/>
    <property type="evidence" value="ECO:0007669"/>
    <property type="project" value="UniProtKB-KW"/>
</dbReference>
<dbReference type="Pfam" id="PF01926">
    <property type="entry name" value="MMR_HSR1"/>
    <property type="match status" value="1"/>
</dbReference>